<evidence type="ECO:0000313" key="9">
    <source>
        <dbReference type="Proteomes" id="UP000193922"/>
    </source>
</evidence>
<organism evidence="8 9">
    <name type="scientific">Linderina pennispora</name>
    <dbReference type="NCBI Taxonomy" id="61395"/>
    <lineage>
        <taxon>Eukaryota</taxon>
        <taxon>Fungi</taxon>
        <taxon>Fungi incertae sedis</taxon>
        <taxon>Zoopagomycota</taxon>
        <taxon>Kickxellomycotina</taxon>
        <taxon>Kickxellomycetes</taxon>
        <taxon>Kickxellales</taxon>
        <taxon>Kickxellaceae</taxon>
        <taxon>Linderina</taxon>
    </lineage>
</organism>
<feature type="domain" description="C2H2-type" evidence="7">
    <location>
        <begin position="153"/>
        <end position="183"/>
    </location>
</feature>
<evidence type="ECO:0000259" key="7">
    <source>
        <dbReference type="PROSITE" id="PS50157"/>
    </source>
</evidence>
<dbReference type="SUPFAM" id="SSF57667">
    <property type="entry name" value="beta-beta-alpha zinc fingers"/>
    <property type="match status" value="2"/>
</dbReference>
<dbReference type="AlphaFoldDB" id="A0A1Y1W2W7"/>
<dbReference type="STRING" id="61395.A0A1Y1W2W7"/>
<dbReference type="GO" id="GO:0008270">
    <property type="term" value="F:zinc ion binding"/>
    <property type="evidence" value="ECO:0007669"/>
    <property type="project" value="UniProtKB-KW"/>
</dbReference>
<feature type="domain" description="C2H2-type" evidence="7">
    <location>
        <begin position="123"/>
        <end position="152"/>
    </location>
</feature>
<proteinExistence type="predicted"/>
<dbReference type="Proteomes" id="UP000193922">
    <property type="component" value="Unassembled WGS sequence"/>
</dbReference>
<feature type="domain" description="C2H2-type" evidence="7">
    <location>
        <begin position="93"/>
        <end position="122"/>
    </location>
</feature>
<dbReference type="SMART" id="SM00355">
    <property type="entry name" value="ZnF_C2H2"/>
    <property type="match status" value="3"/>
</dbReference>
<dbReference type="GO" id="GO:0000785">
    <property type="term" value="C:chromatin"/>
    <property type="evidence" value="ECO:0007669"/>
    <property type="project" value="TreeGrafter"/>
</dbReference>
<dbReference type="GO" id="GO:0000981">
    <property type="term" value="F:DNA-binding transcription factor activity, RNA polymerase II-specific"/>
    <property type="evidence" value="ECO:0007669"/>
    <property type="project" value="TreeGrafter"/>
</dbReference>
<feature type="compositionally biased region" description="Polar residues" evidence="6">
    <location>
        <begin position="249"/>
        <end position="268"/>
    </location>
</feature>
<dbReference type="PANTHER" id="PTHR14003:SF19">
    <property type="entry name" value="YY2 TRANSCRIPTION FACTOR"/>
    <property type="match status" value="1"/>
</dbReference>
<accession>A0A1Y1W2W7</accession>
<reference evidence="8 9" key="1">
    <citation type="submission" date="2016-07" db="EMBL/GenBank/DDBJ databases">
        <title>Pervasive Adenine N6-methylation of Active Genes in Fungi.</title>
        <authorList>
            <consortium name="DOE Joint Genome Institute"/>
            <person name="Mondo S.J."/>
            <person name="Dannebaum R.O."/>
            <person name="Kuo R.C."/>
            <person name="Labutti K."/>
            <person name="Haridas S."/>
            <person name="Kuo A."/>
            <person name="Salamov A."/>
            <person name="Ahrendt S.R."/>
            <person name="Lipzen A."/>
            <person name="Sullivan W."/>
            <person name="Andreopoulos W.B."/>
            <person name="Clum A."/>
            <person name="Lindquist E."/>
            <person name="Daum C."/>
            <person name="Ramamoorthy G.K."/>
            <person name="Gryganskyi A."/>
            <person name="Culley D."/>
            <person name="Magnuson J.K."/>
            <person name="James T.Y."/>
            <person name="O'Malley M.A."/>
            <person name="Stajich J.E."/>
            <person name="Spatafora J.W."/>
            <person name="Visel A."/>
            <person name="Grigoriev I.V."/>
        </authorList>
    </citation>
    <scope>NUCLEOTIDE SEQUENCE [LARGE SCALE GENOMIC DNA]</scope>
    <source>
        <strain evidence="8 9">ATCC 12442</strain>
    </source>
</reference>
<name>A0A1Y1W2W7_9FUNG</name>
<dbReference type="RefSeq" id="XP_040741739.1">
    <property type="nucleotide sequence ID" value="XM_040888146.1"/>
</dbReference>
<evidence type="ECO:0000256" key="4">
    <source>
        <dbReference type="ARBA" id="ARBA00022833"/>
    </source>
</evidence>
<dbReference type="FunFam" id="3.30.160.60:FF:000446">
    <property type="entry name" value="Zinc finger protein"/>
    <property type="match status" value="1"/>
</dbReference>
<dbReference type="PROSITE" id="PS50157">
    <property type="entry name" value="ZINC_FINGER_C2H2_2"/>
    <property type="match status" value="3"/>
</dbReference>
<feature type="region of interest" description="Disordered" evidence="6">
    <location>
        <begin position="171"/>
        <end position="268"/>
    </location>
</feature>
<evidence type="ECO:0000256" key="2">
    <source>
        <dbReference type="ARBA" id="ARBA00022737"/>
    </source>
</evidence>
<dbReference type="OrthoDB" id="6077919at2759"/>
<feature type="region of interest" description="Disordered" evidence="6">
    <location>
        <begin position="17"/>
        <end position="39"/>
    </location>
</feature>
<dbReference type="InterPro" id="IPR036236">
    <property type="entry name" value="Znf_C2H2_sf"/>
</dbReference>
<evidence type="ECO:0000256" key="6">
    <source>
        <dbReference type="SAM" id="MobiDB-lite"/>
    </source>
</evidence>
<keyword evidence="9" id="KW-1185">Reference proteome</keyword>
<evidence type="ECO:0000256" key="5">
    <source>
        <dbReference type="PROSITE-ProRule" id="PRU00042"/>
    </source>
</evidence>
<dbReference type="Gene3D" id="3.30.160.60">
    <property type="entry name" value="Classic Zinc Finger"/>
    <property type="match status" value="3"/>
</dbReference>
<dbReference type="GO" id="GO:0005667">
    <property type="term" value="C:transcription regulator complex"/>
    <property type="evidence" value="ECO:0007669"/>
    <property type="project" value="TreeGrafter"/>
</dbReference>
<feature type="compositionally biased region" description="Low complexity" evidence="6">
    <location>
        <begin position="212"/>
        <end position="239"/>
    </location>
</feature>
<sequence length="268" mass="29950">MSPRVKTTPSLNSLVAAASTVQRSSSHESSDPSPIAPHIPSSLIVATKIRRGRPRRDDTQNTQSAALSSEYQRIVDQIAHDASEDAGGRRRQFICTVEGCGKVFYQRAHLNIHIRSHTGYRPYVCGFPGCGKAFTQLGNMRTHERRHTGDRPFKCLVVECQKAFTQAGNLKTHMRKVHNIDNSPGATRPNRRSSTRKASDSPEEVLSPIALAQQRMRQQQQQQQQQQPAQPVQPSSVPMFPIIVHPNHNPYNHNSMPPTTLSSARQKR</sequence>
<keyword evidence="2" id="KW-0677">Repeat</keyword>
<evidence type="ECO:0000256" key="1">
    <source>
        <dbReference type="ARBA" id="ARBA00022723"/>
    </source>
</evidence>
<protein>
    <recommendedName>
        <fullName evidence="7">C2H2-type domain-containing protein</fullName>
    </recommendedName>
</protein>
<comment type="caution">
    <text evidence="8">The sequence shown here is derived from an EMBL/GenBank/DDBJ whole genome shotgun (WGS) entry which is preliminary data.</text>
</comment>
<dbReference type="PROSITE" id="PS00028">
    <property type="entry name" value="ZINC_FINGER_C2H2_1"/>
    <property type="match status" value="3"/>
</dbReference>
<dbReference type="FunFam" id="3.30.160.60:FF:000125">
    <property type="entry name" value="Putative zinc finger protein 143"/>
    <property type="match status" value="2"/>
</dbReference>
<dbReference type="EMBL" id="MCFD01000011">
    <property type="protein sequence ID" value="ORX67893.1"/>
    <property type="molecule type" value="Genomic_DNA"/>
</dbReference>
<dbReference type="GO" id="GO:0000978">
    <property type="term" value="F:RNA polymerase II cis-regulatory region sequence-specific DNA binding"/>
    <property type="evidence" value="ECO:0007669"/>
    <property type="project" value="TreeGrafter"/>
</dbReference>
<dbReference type="GO" id="GO:0031519">
    <property type="term" value="C:PcG protein complex"/>
    <property type="evidence" value="ECO:0007669"/>
    <property type="project" value="TreeGrafter"/>
</dbReference>
<gene>
    <name evidence="8" type="ORF">DL89DRAFT_269082</name>
</gene>
<keyword evidence="1" id="KW-0479">Metal-binding</keyword>
<dbReference type="PANTHER" id="PTHR14003">
    <property type="entry name" value="TRANSCRIPTIONAL REPRESSOR PROTEIN YY"/>
    <property type="match status" value="1"/>
</dbReference>
<dbReference type="Pfam" id="PF00096">
    <property type="entry name" value="zf-C2H2"/>
    <property type="match status" value="3"/>
</dbReference>
<dbReference type="GeneID" id="63804794"/>
<evidence type="ECO:0000313" key="8">
    <source>
        <dbReference type="EMBL" id="ORX67893.1"/>
    </source>
</evidence>
<evidence type="ECO:0000256" key="3">
    <source>
        <dbReference type="ARBA" id="ARBA00022771"/>
    </source>
</evidence>
<keyword evidence="4" id="KW-0862">Zinc</keyword>
<dbReference type="InterPro" id="IPR013087">
    <property type="entry name" value="Znf_C2H2_type"/>
</dbReference>
<keyword evidence="3 5" id="KW-0863">Zinc-finger</keyword>